<evidence type="ECO:0000313" key="1">
    <source>
        <dbReference type="EMBL" id="KRZ48071.1"/>
    </source>
</evidence>
<protein>
    <submittedName>
        <fullName evidence="1">Uncharacterized protein</fullName>
    </submittedName>
</protein>
<comment type="caution">
    <text evidence="1">The sequence shown here is derived from an EMBL/GenBank/DDBJ whole genome shotgun (WGS) entry which is preliminary data.</text>
</comment>
<dbReference type="Proteomes" id="UP000054721">
    <property type="component" value="Unassembled WGS sequence"/>
</dbReference>
<keyword evidence="2" id="KW-1185">Reference proteome</keyword>
<dbReference type="EMBL" id="JYDW01000477">
    <property type="protein sequence ID" value="KRZ48071.1"/>
    <property type="molecule type" value="Genomic_DNA"/>
</dbReference>
<proteinExistence type="predicted"/>
<dbReference type="OrthoDB" id="5937174at2759"/>
<name>A0A0V1KLV9_9BILA</name>
<reference evidence="1 2" key="1">
    <citation type="submission" date="2015-05" db="EMBL/GenBank/DDBJ databases">
        <title>Evolution of Trichinella species and genotypes.</title>
        <authorList>
            <person name="Korhonen P.K."/>
            <person name="Edoardo P."/>
            <person name="Giuseppe L.R."/>
            <person name="Gasser R.B."/>
        </authorList>
    </citation>
    <scope>NUCLEOTIDE SEQUENCE [LARGE SCALE GENOMIC DNA]</scope>
    <source>
        <strain evidence="1">ISS10</strain>
    </source>
</reference>
<accession>A0A0V1KLV9</accession>
<organism evidence="1 2">
    <name type="scientific">Trichinella nativa</name>
    <dbReference type="NCBI Taxonomy" id="6335"/>
    <lineage>
        <taxon>Eukaryota</taxon>
        <taxon>Metazoa</taxon>
        <taxon>Ecdysozoa</taxon>
        <taxon>Nematoda</taxon>
        <taxon>Enoplea</taxon>
        <taxon>Dorylaimia</taxon>
        <taxon>Trichinellida</taxon>
        <taxon>Trichinellidae</taxon>
        <taxon>Trichinella</taxon>
    </lineage>
</organism>
<dbReference type="AlphaFoldDB" id="A0A0V1KLV9"/>
<sequence length="151" mass="18056">MFPLLNIISYLEMIRACNLHDLILLHDDYTLTDIGYKQALSKPILENFNEQPASISDVLQLHTEKSIRNVRPILMEEQRQHTCLQLFHVEIKTIYKFKFKKFHRCKRNRHQRETSLNRLVEHAIVANFPMDQCETIEYSSFDRKLISFDSF</sequence>
<gene>
    <name evidence="1" type="ORF">T02_4445</name>
</gene>
<evidence type="ECO:0000313" key="2">
    <source>
        <dbReference type="Proteomes" id="UP000054721"/>
    </source>
</evidence>